<organism evidence="1 2">
    <name type="scientific">Plutella xylostella</name>
    <name type="common">Diamondback moth</name>
    <name type="synonym">Plutella maculipennis</name>
    <dbReference type="NCBI Taxonomy" id="51655"/>
    <lineage>
        <taxon>Eukaryota</taxon>
        <taxon>Metazoa</taxon>
        <taxon>Ecdysozoa</taxon>
        <taxon>Arthropoda</taxon>
        <taxon>Hexapoda</taxon>
        <taxon>Insecta</taxon>
        <taxon>Pterygota</taxon>
        <taxon>Neoptera</taxon>
        <taxon>Endopterygota</taxon>
        <taxon>Lepidoptera</taxon>
        <taxon>Glossata</taxon>
        <taxon>Ditrysia</taxon>
        <taxon>Yponomeutoidea</taxon>
        <taxon>Plutellidae</taxon>
        <taxon>Plutella</taxon>
    </lineage>
</organism>
<proteinExistence type="predicted"/>
<comment type="caution">
    <text evidence="1">The sequence shown here is derived from an EMBL/GenBank/DDBJ whole genome shotgun (WGS) entry which is preliminary data.</text>
</comment>
<sequence>MLSHSSRVDIVDDIVGRAAVDGAADGLAGSQHLLDCAGQLAGHGARPHHLGDADHLLHGDVTVVLD</sequence>
<protein>
    <submittedName>
        <fullName evidence="1">(diamondback moth) hypothetical protein</fullName>
    </submittedName>
</protein>
<evidence type="ECO:0000313" key="1">
    <source>
        <dbReference type="EMBL" id="CAG9133957.1"/>
    </source>
</evidence>
<evidence type="ECO:0000313" key="2">
    <source>
        <dbReference type="Proteomes" id="UP000653454"/>
    </source>
</evidence>
<name>A0A8S4G3B7_PLUXY</name>
<gene>
    <name evidence="1" type="ORF">PLXY2_LOCUS12206</name>
</gene>
<dbReference type="EMBL" id="CAJHNJ030000070">
    <property type="protein sequence ID" value="CAG9133957.1"/>
    <property type="molecule type" value="Genomic_DNA"/>
</dbReference>
<dbReference type="Proteomes" id="UP000653454">
    <property type="component" value="Unassembled WGS sequence"/>
</dbReference>
<accession>A0A8S4G3B7</accession>
<reference evidence="1" key="1">
    <citation type="submission" date="2020-11" db="EMBL/GenBank/DDBJ databases">
        <authorList>
            <person name="Whiteford S."/>
        </authorList>
    </citation>
    <scope>NUCLEOTIDE SEQUENCE</scope>
</reference>
<keyword evidence="2" id="KW-1185">Reference proteome</keyword>
<dbReference type="AlphaFoldDB" id="A0A8S4G3B7"/>